<dbReference type="Pfam" id="PF09490">
    <property type="entry name" value="CbtA"/>
    <property type="match status" value="1"/>
</dbReference>
<dbReference type="STRING" id="644548.SCNU_03527"/>
<feature type="transmembrane region" description="Helical" evidence="1">
    <location>
        <begin position="237"/>
        <end position="257"/>
    </location>
</feature>
<keyword evidence="1" id="KW-1133">Transmembrane helix</keyword>
<evidence type="ECO:0000313" key="3">
    <source>
        <dbReference type="Proteomes" id="UP000035065"/>
    </source>
</evidence>
<feature type="transmembrane region" description="Helical" evidence="1">
    <location>
        <begin position="20"/>
        <end position="42"/>
    </location>
</feature>
<feature type="transmembrane region" description="Helical" evidence="1">
    <location>
        <begin position="264"/>
        <end position="287"/>
    </location>
</feature>
<dbReference type="Proteomes" id="UP000035065">
    <property type="component" value="Unassembled WGS sequence"/>
</dbReference>
<keyword evidence="1" id="KW-0812">Transmembrane</keyword>
<accession>F1YG13</accession>
<evidence type="ECO:0000313" key="2">
    <source>
        <dbReference type="EMBL" id="EGD56590.1"/>
    </source>
</evidence>
<feature type="transmembrane region" description="Helical" evidence="1">
    <location>
        <begin position="98"/>
        <end position="118"/>
    </location>
</feature>
<protein>
    <recommendedName>
        <fullName evidence="4">Cobalt transporter subunit (CbtA)</fullName>
    </recommendedName>
</protein>
<feature type="transmembrane region" description="Helical" evidence="1">
    <location>
        <begin position="325"/>
        <end position="343"/>
    </location>
</feature>
<dbReference type="eggNOG" id="COG5446">
    <property type="taxonomic scope" value="Bacteria"/>
</dbReference>
<keyword evidence="3" id="KW-1185">Reference proteome</keyword>
<name>F1YG13_9ACTN</name>
<dbReference type="InterPro" id="IPR012666">
    <property type="entry name" value="CbtA_put"/>
</dbReference>
<proteinExistence type="predicted"/>
<dbReference type="EMBL" id="AEUD01000002">
    <property type="protein sequence ID" value="EGD56590.1"/>
    <property type="molecule type" value="Genomic_DNA"/>
</dbReference>
<evidence type="ECO:0008006" key="4">
    <source>
        <dbReference type="Google" id="ProtNLM"/>
    </source>
</evidence>
<sequence length="358" mass="37303">MTASTVTAPRTRALAVPDVSAASAALWLTATVLVAALAYYFLGYDQGAVSVFGSDTHVHEFVHDAACAPTASVGGREVRESRLGAGDNSTMERKFTGAGVLAGLIAGLVAFVYARIFIEPQVAAAIEYEDERSHAESLVTGQHAHEHEIYTRTVQENIGAGVGTVVFAVAMGALFAVAFTVLWAYIGRRWPSADPRIVAVALGAVSFVAVVGVPFFVYPPNPPAVGEEDTIGARSGAYLTLTLVSLGLMIAAVVLGFRLAGRIGGLWSGVVAAAAYLVGVTITASLLPEFKEIPGPVMNGDTIVGAGFPGQVVADFRVYAIADQVLLWTVLTVVFVALLGVMMRRSKPAEPALEVVGA</sequence>
<organism evidence="2 3">
    <name type="scientific">Gordonia neofelifaecis NRRL B-59395</name>
    <dbReference type="NCBI Taxonomy" id="644548"/>
    <lineage>
        <taxon>Bacteria</taxon>
        <taxon>Bacillati</taxon>
        <taxon>Actinomycetota</taxon>
        <taxon>Actinomycetes</taxon>
        <taxon>Mycobacteriales</taxon>
        <taxon>Gordoniaceae</taxon>
        <taxon>Gordonia</taxon>
    </lineage>
</organism>
<dbReference type="OrthoDB" id="6851830at2"/>
<gene>
    <name evidence="2" type="ORF">SCNU_03527</name>
</gene>
<feature type="transmembrane region" description="Helical" evidence="1">
    <location>
        <begin position="197"/>
        <end position="217"/>
    </location>
</feature>
<evidence type="ECO:0000256" key="1">
    <source>
        <dbReference type="SAM" id="Phobius"/>
    </source>
</evidence>
<feature type="transmembrane region" description="Helical" evidence="1">
    <location>
        <begin position="158"/>
        <end position="185"/>
    </location>
</feature>
<keyword evidence="1" id="KW-0472">Membrane</keyword>
<comment type="caution">
    <text evidence="2">The sequence shown here is derived from an EMBL/GenBank/DDBJ whole genome shotgun (WGS) entry which is preliminary data.</text>
</comment>
<reference evidence="2 3" key="1">
    <citation type="journal article" date="2011" name="J. Bacteriol.">
        <title>Draft Genome Sequence of Gordonia neofelifaecis NRRL B-59395, a Cholesterol-Degrading Actinomycete.</title>
        <authorList>
            <person name="Ge F."/>
            <person name="Li W."/>
            <person name="Chen G."/>
            <person name="Liu Y."/>
            <person name="Zhang G."/>
            <person name="Yong B."/>
            <person name="Wang Q."/>
            <person name="Wang N."/>
            <person name="Huang Z."/>
            <person name="Li W."/>
            <person name="Wang J."/>
            <person name="Wu C."/>
            <person name="Xie Q."/>
            <person name="Liu G."/>
        </authorList>
    </citation>
    <scope>NUCLEOTIDE SEQUENCE [LARGE SCALE GENOMIC DNA]</scope>
    <source>
        <strain evidence="2 3">NRRL B-59395</strain>
    </source>
</reference>
<dbReference type="AlphaFoldDB" id="F1YG13"/>